<dbReference type="InterPro" id="IPR017144">
    <property type="entry name" value="Xaa-Arg_dipeptidase"/>
</dbReference>
<dbReference type="PIRSF" id="PIRSF037226">
    <property type="entry name" value="Amidohydrolase_ACY1L2_prd"/>
    <property type="match status" value="1"/>
</dbReference>
<dbReference type="EMBL" id="KV448133">
    <property type="protein sequence ID" value="OAX43726.1"/>
    <property type="molecule type" value="Genomic_DNA"/>
</dbReference>
<evidence type="ECO:0000313" key="3">
    <source>
        <dbReference type="EMBL" id="OAX43726.1"/>
    </source>
</evidence>
<dbReference type="PANTHER" id="PTHR30575">
    <property type="entry name" value="PEPTIDASE M20"/>
    <property type="match status" value="1"/>
</dbReference>
<dbReference type="GO" id="GO:0016805">
    <property type="term" value="F:dipeptidase activity"/>
    <property type="evidence" value="ECO:0007669"/>
    <property type="project" value="InterPro"/>
</dbReference>
<name>A0A1B7NFQ9_9AGAM</name>
<dbReference type="Proteomes" id="UP000092154">
    <property type="component" value="Unassembled WGS sequence"/>
</dbReference>
<gene>
    <name evidence="3" type="ORF">K503DRAFT_707848</name>
</gene>
<keyword evidence="4" id="KW-1185">Reference proteome</keyword>
<dbReference type="SUPFAM" id="SSF53187">
    <property type="entry name" value="Zn-dependent exopeptidases"/>
    <property type="match status" value="1"/>
</dbReference>
<dbReference type="Gene3D" id="3.30.70.360">
    <property type="match status" value="1"/>
</dbReference>
<reference evidence="3 4" key="1">
    <citation type="submission" date="2016-06" db="EMBL/GenBank/DDBJ databases">
        <title>Comparative genomics of the ectomycorrhizal sister species Rhizopogon vinicolor and Rhizopogon vesiculosus (Basidiomycota: Boletales) reveals a divergence of the mating type B locus.</title>
        <authorList>
            <consortium name="DOE Joint Genome Institute"/>
            <person name="Mujic A.B."/>
            <person name="Kuo A."/>
            <person name="Tritt A."/>
            <person name="Lipzen A."/>
            <person name="Chen C."/>
            <person name="Johnson J."/>
            <person name="Sharma A."/>
            <person name="Barry K."/>
            <person name="Grigoriev I.V."/>
            <person name="Spatafora J.W."/>
        </authorList>
    </citation>
    <scope>NUCLEOTIDE SEQUENCE [LARGE SCALE GENOMIC DNA]</scope>
    <source>
        <strain evidence="3 4">AM-OR11-026</strain>
    </source>
</reference>
<dbReference type="STRING" id="1314800.A0A1B7NFQ9"/>
<accession>A0A1B7NFQ9</accession>
<dbReference type="InterPro" id="IPR011650">
    <property type="entry name" value="Peptidase_M20_dimer"/>
</dbReference>
<organism evidence="3 4">
    <name type="scientific">Rhizopogon vinicolor AM-OR11-026</name>
    <dbReference type="NCBI Taxonomy" id="1314800"/>
    <lineage>
        <taxon>Eukaryota</taxon>
        <taxon>Fungi</taxon>
        <taxon>Dikarya</taxon>
        <taxon>Basidiomycota</taxon>
        <taxon>Agaricomycotina</taxon>
        <taxon>Agaricomycetes</taxon>
        <taxon>Agaricomycetidae</taxon>
        <taxon>Boletales</taxon>
        <taxon>Suillineae</taxon>
        <taxon>Rhizopogonaceae</taxon>
        <taxon>Rhizopogon</taxon>
    </lineage>
</organism>
<protein>
    <recommendedName>
        <fullName evidence="1">Peptidase M20 domain-containing protein 2</fullName>
    </recommendedName>
</protein>
<proteinExistence type="inferred from homology"/>
<evidence type="ECO:0000256" key="1">
    <source>
        <dbReference type="PIRNR" id="PIRNR037226"/>
    </source>
</evidence>
<dbReference type="Pfam" id="PF07687">
    <property type="entry name" value="M20_dimer"/>
    <property type="match status" value="1"/>
</dbReference>
<feature type="domain" description="Peptidase M20 dimerisation" evidence="2">
    <location>
        <begin position="217"/>
        <end position="309"/>
    </location>
</feature>
<sequence>MSSTVWRPEDDPNIRPPLHEGEVYRPDILNVIETSIDGLSRELRALSLDIHDHPELKFEEKYAHDAYTAFMEKHGFTVTKNYHLETAWVATYTHGQGGRVLGVNSEMDALPGIGHACGHNLIGISGVAVALAAKAAMENLNIDGKVILLGTPGMSVSTSVIVDYEITLEAAEEGGYGKVMLYEKGAYDEMDVCLMCHPAPGPRHSISLSGCLAISRITVEYEGHTAHAGLSPWEGQNALDAAVLAYNNVSLLRQQIKPTHRVHGIFEGKDWAPNIIPDHAIMQWLVRAPTTAEMEDTRKRVIACFEAAALASGCKVQITVGSVGNEITQNKALGDELADVVFKRYGTIDYDWGIKSASTDFGNITYLMPGLHPGFSIPTIPDGGNHTRGFTEAARSEVSHDACLVVSKALAAVGMRVLTDGAFLQKVKDTFEEDKKQRV</sequence>
<evidence type="ECO:0000259" key="2">
    <source>
        <dbReference type="Pfam" id="PF07687"/>
    </source>
</evidence>
<dbReference type="CDD" id="cd05672">
    <property type="entry name" value="M20_ACY1L2-like"/>
    <property type="match status" value="1"/>
</dbReference>
<dbReference type="FunFam" id="3.30.70.360:FF:000004">
    <property type="entry name" value="Peptidase M20 domain-containing protein 2"/>
    <property type="match status" value="1"/>
</dbReference>
<dbReference type="InParanoid" id="A0A1B7NFQ9"/>
<dbReference type="InterPro" id="IPR036264">
    <property type="entry name" value="Bact_exopeptidase_dim_dom"/>
</dbReference>
<dbReference type="InterPro" id="IPR052030">
    <property type="entry name" value="Peptidase_M20/M20A_hydrolases"/>
</dbReference>
<dbReference type="AlphaFoldDB" id="A0A1B7NFQ9"/>
<dbReference type="Gene3D" id="3.40.630.10">
    <property type="entry name" value="Zn peptidases"/>
    <property type="match status" value="1"/>
</dbReference>
<dbReference type="OrthoDB" id="6119954at2759"/>
<comment type="similarity">
    <text evidence="1">Belongs to the peptidase M20A family.</text>
</comment>
<evidence type="ECO:0000313" key="4">
    <source>
        <dbReference type="Proteomes" id="UP000092154"/>
    </source>
</evidence>
<dbReference type="PANTHER" id="PTHR30575:SF0">
    <property type="entry name" value="XAA-ARG DIPEPTIDASE"/>
    <property type="match status" value="1"/>
</dbReference>
<dbReference type="SUPFAM" id="SSF55031">
    <property type="entry name" value="Bacterial exopeptidase dimerisation domain"/>
    <property type="match status" value="1"/>
</dbReference>